<reference evidence="1" key="1">
    <citation type="submission" date="2014-11" db="EMBL/GenBank/DDBJ databases">
        <authorList>
            <person name="Amaro Gonzalez C."/>
        </authorList>
    </citation>
    <scope>NUCLEOTIDE SEQUENCE</scope>
</reference>
<protein>
    <submittedName>
        <fullName evidence="1">Uncharacterized protein</fullName>
    </submittedName>
</protein>
<reference evidence="1" key="2">
    <citation type="journal article" date="2015" name="Fish Shellfish Immunol.">
        <title>Early steps in the European eel (Anguilla anguilla)-Vibrio vulnificus interaction in the gills: Role of the RtxA13 toxin.</title>
        <authorList>
            <person name="Callol A."/>
            <person name="Pajuelo D."/>
            <person name="Ebbesson L."/>
            <person name="Teles M."/>
            <person name="MacKenzie S."/>
            <person name="Amaro C."/>
        </authorList>
    </citation>
    <scope>NUCLEOTIDE SEQUENCE</scope>
</reference>
<dbReference type="AlphaFoldDB" id="A0A0E9RPV0"/>
<name>A0A0E9RPV0_ANGAN</name>
<accession>A0A0E9RPV0</accession>
<sequence>MIIYCWLFLFIVTPPQCGDLTFYF</sequence>
<evidence type="ECO:0000313" key="1">
    <source>
        <dbReference type="EMBL" id="JAH30373.1"/>
    </source>
</evidence>
<proteinExistence type="predicted"/>
<dbReference type="EMBL" id="GBXM01078204">
    <property type="protein sequence ID" value="JAH30373.1"/>
    <property type="molecule type" value="Transcribed_RNA"/>
</dbReference>
<organism evidence="1">
    <name type="scientific">Anguilla anguilla</name>
    <name type="common">European freshwater eel</name>
    <name type="synonym">Muraena anguilla</name>
    <dbReference type="NCBI Taxonomy" id="7936"/>
    <lineage>
        <taxon>Eukaryota</taxon>
        <taxon>Metazoa</taxon>
        <taxon>Chordata</taxon>
        <taxon>Craniata</taxon>
        <taxon>Vertebrata</taxon>
        <taxon>Euteleostomi</taxon>
        <taxon>Actinopterygii</taxon>
        <taxon>Neopterygii</taxon>
        <taxon>Teleostei</taxon>
        <taxon>Anguilliformes</taxon>
        <taxon>Anguillidae</taxon>
        <taxon>Anguilla</taxon>
    </lineage>
</organism>